<feature type="transmembrane region" description="Helical" evidence="6">
    <location>
        <begin position="613"/>
        <end position="632"/>
    </location>
</feature>
<feature type="transmembrane region" description="Helical" evidence="6">
    <location>
        <begin position="6"/>
        <end position="23"/>
    </location>
</feature>
<evidence type="ECO:0000259" key="8">
    <source>
        <dbReference type="Pfam" id="PF00662"/>
    </source>
</evidence>
<feature type="transmembrane region" description="Helical" evidence="6">
    <location>
        <begin position="587"/>
        <end position="606"/>
    </location>
</feature>
<comment type="subcellular location">
    <subcellularLocation>
        <location evidence="1">Cell membrane</location>
        <topology evidence="1">Multi-pass membrane protein</topology>
    </subcellularLocation>
</comment>
<reference evidence="11 12" key="2">
    <citation type="journal article" date="2015" name="MBio">
        <title>Genome-Resolved Metagenomic Analysis Reveals Roles for Candidate Phyla and Other Microbial Community Members in Biogeochemical Transformations in Oil Reservoirs.</title>
        <authorList>
            <person name="Hu P."/>
            <person name="Tom L."/>
            <person name="Singh A."/>
            <person name="Thomas B.C."/>
            <person name="Baker B.J."/>
            <person name="Piceno Y.M."/>
            <person name="Andersen G.L."/>
            <person name="Banfield J.F."/>
        </authorList>
    </citation>
    <scope>NUCLEOTIDE SEQUENCE [LARGE SCALE GENOMIC DNA]</scope>
</reference>
<dbReference type="PRINTS" id="PR01434">
    <property type="entry name" value="NADHDHGNASE5"/>
</dbReference>
<evidence type="ECO:0000256" key="1">
    <source>
        <dbReference type="ARBA" id="ARBA00004651"/>
    </source>
</evidence>
<feature type="transmembrane region" description="Helical" evidence="6">
    <location>
        <begin position="804"/>
        <end position="825"/>
    </location>
</feature>
<comment type="caution">
    <text evidence="10">The sequence shown here is derived from an EMBL/GenBank/DDBJ whole genome shotgun (WGS) entry which is preliminary data.</text>
</comment>
<keyword evidence="5 6" id="KW-0472">Membrane</keyword>
<feature type="transmembrane region" description="Helical" evidence="6">
    <location>
        <begin position="313"/>
        <end position="333"/>
    </location>
</feature>
<gene>
    <name evidence="9" type="ORF">XD40_2015</name>
    <name evidence="10" type="ORF">XD48_1593</name>
</gene>
<feature type="transmembrane region" description="Helical" evidence="6">
    <location>
        <begin position="121"/>
        <end position="137"/>
    </location>
</feature>
<evidence type="ECO:0000313" key="12">
    <source>
        <dbReference type="Proteomes" id="UP000054307"/>
    </source>
</evidence>
<dbReference type="PATRIC" id="fig|2234.6.peg.727"/>
<feature type="domain" description="NADH:quinone oxidoreductase/Mrp antiporter transmembrane" evidence="7">
    <location>
        <begin position="633"/>
        <end position="929"/>
    </location>
</feature>
<evidence type="ECO:0000313" key="11">
    <source>
        <dbReference type="Proteomes" id="UP000054015"/>
    </source>
</evidence>
<sequence>MTAEILVFSLIIPLVVAFILPALKPKAATWLSAISFLIPMFVTLGFLLTTKETIEVPIMSLPAPVGEFYLLADPISNAFGFTICLVSAMVAFYSLPYMKHRFEEMLHDGEIRSIEWEFRKYWFLYNLYAVAMLWLVYAGNFILLYIFLEISLLASFLLIYMYGYGNRQWVAVLYFVWTHIAGVLALLGILIIGFENSTMAFNAVKAVGFTAWLLIFLGMLVKLPGLGPHIWLPWAHAEAPTPVSALLSPLTVGLAGYVLLRVYMIDSSFIDQYRDIIIAYAIVSSIYAGFSVFKQKDYKRLLAYSTVSQMGYVLIALCLGSYGLLGVVIQYISHAFGKSILFMTAGAIIASFHGLRDINRMSGMHEYVPTIANAALLGFMTLSGILTIGMFGEFYILAGLTTIYGFNLAVILAVVVVFIISGLYSFYTMKVIYYGTPAGYEKPKVSRLLDVPLYVVAFFSVAFIFPPLSTALLSGLKVVLGIGGCYAMSEMVELPMMAELLALLFFTPIIASFPIAIAWGMDPRPEWARKLPVLSVLGLFVSLCVALYILFNVGELSPEAEPIKYTIYWLPDFNINFVFIFDYLSKLMGALTAVIAFLIGVYGLEYMRDDYRLGWYWFFFNLFTASMLLVVYSDNLLMLLIGWEGLGIASWGLIGHWFRDDDELSYVGILKRKVAGLNMFWSPSTGGWRAISTIRVGDMPMFFAIGALFALTGTLNITEIPWAGLEEKIGVAGVVILLVAFLMGPFTKSAQLPFSEWLMTAMTGPTTVSALLHSATMVAAGTYLFMRLSWYIQPWELHLEGYEYVYVLVLFLGLVSSLYAALVATSSLERKVLLAASTMSSLGLMFASAAASYWVGKFALLVAFWYLITHAFAKATLFLVAGHLIHETHDRFLGGDTEVARKLKWAFVATVVATIFLSGIPPFTAYWVKSGMDGVMHHLEHEFGIIPLALLVTISAIYSGFLGKFLSMNFFKGKKVHLHLHGGQIMSTAYLIMVSMLLVILAAILTSPEEPFKEFVEEGLLPSSFAVGMIVLVAYAFGFFMPQIKSPLGQFFGDRMYMMFLNDYIVPKIGWAIAKVVDYGNMLIDFTCHQAIPGMFEVYSHGVRFIQNGRLERYLQIVIGFVMLIVVVAVAAGWIA</sequence>
<evidence type="ECO:0000256" key="4">
    <source>
        <dbReference type="ARBA" id="ARBA00022989"/>
    </source>
</evidence>
<feature type="transmembrane region" description="Helical" evidence="6">
    <location>
        <begin position="339"/>
        <end position="355"/>
    </location>
</feature>
<evidence type="ECO:0000313" key="10">
    <source>
        <dbReference type="EMBL" id="KUK06177.1"/>
    </source>
</evidence>
<feature type="transmembrane region" description="Helical" evidence="6">
    <location>
        <begin position="448"/>
        <end position="465"/>
    </location>
</feature>
<evidence type="ECO:0000259" key="7">
    <source>
        <dbReference type="Pfam" id="PF00361"/>
    </source>
</evidence>
<feature type="transmembrane region" description="Helical" evidence="6">
    <location>
        <begin position="169"/>
        <end position="194"/>
    </location>
</feature>
<name>A0A101DZX4_ARCFL</name>
<dbReference type="PANTHER" id="PTHR42703:SF1">
    <property type="entry name" value="NA(+)_H(+) ANTIPORTER SUBUNIT D1"/>
    <property type="match status" value="1"/>
</dbReference>
<feature type="transmembrane region" description="Helical" evidence="6">
    <location>
        <begin position="403"/>
        <end position="427"/>
    </location>
</feature>
<reference evidence="10" key="1">
    <citation type="journal article" date="2015" name="MBio">
        <title>Genome-resolved metagenomic analysis reveals roles for candidate phyla and other microbial community members in biogeochemical transformations in oil reservoirs.</title>
        <authorList>
            <person name="Hu P."/>
            <person name="Tom L."/>
            <person name="Singh A."/>
            <person name="Thomas B.C."/>
            <person name="Baker B.J."/>
            <person name="Piceno Y.M."/>
            <person name="Andersen G.L."/>
            <person name="Banfield J.F."/>
        </authorList>
    </citation>
    <scope>NUCLEOTIDE SEQUENCE [LARGE SCALE GENOMIC DNA]</scope>
    <source>
        <strain evidence="10">49_2300</strain>
        <strain evidence="9">49_95</strain>
    </source>
</reference>
<feature type="transmembrane region" description="Helical" evidence="6">
    <location>
        <begin position="1019"/>
        <end position="1040"/>
    </location>
</feature>
<dbReference type="Pfam" id="PF00361">
    <property type="entry name" value="Proton_antipo_M"/>
    <property type="match status" value="2"/>
</dbReference>
<feature type="transmembrane region" description="Helical" evidence="6">
    <location>
        <begin position="638"/>
        <end position="658"/>
    </location>
</feature>
<dbReference type="EMBL" id="LGEX01000049">
    <property type="protein sequence ID" value="KUK06177.1"/>
    <property type="molecule type" value="Genomic_DNA"/>
</dbReference>
<accession>A0A101DZX4</accession>
<evidence type="ECO:0000313" key="9">
    <source>
        <dbReference type="EMBL" id="KUJ92785.1"/>
    </source>
</evidence>
<dbReference type="GO" id="GO:0005886">
    <property type="term" value="C:plasma membrane"/>
    <property type="evidence" value="ECO:0007669"/>
    <property type="project" value="UniProtKB-SubCell"/>
</dbReference>
<dbReference type="EMBL" id="LGEQ01000049">
    <property type="protein sequence ID" value="KUJ92785.1"/>
    <property type="molecule type" value="Genomic_DNA"/>
</dbReference>
<dbReference type="Proteomes" id="UP000054015">
    <property type="component" value="Unassembled WGS sequence"/>
</dbReference>
<evidence type="ECO:0000256" key="2">
    <source>
        <dbReference type="ARBA" id="ARBA00022475"/>
    </source>
</evidence>
<feature type="transmembrane region" description="Helical" evidence="6">
    <location>
        <begin position="862"/>
        <end position="885"/>
    </location>
</feature>
<keyword evidence="2" id="KW-1003">Cell membrane</keyword>
<feature type="transmembrane region" description="Helical" evidence="6">
    <location>
        <begin position="768"/>
        <end position="792"/>
    </location>
</feature>
<proteinExistence type="predicted"/>
<dbReference type="Pfam" id="PF00662">
    <property type="entry name" value="Proton_antipo_N"/>
    <property type="match status" value="1"/>
</dbReference>
<feature type="transmembrane region" description="Helical" evidence="6">
    <location>
        <begin position="30"/>
        <end position="48"/>
    </location>
</feature>
<evidence type="ECO:0000256" key="6">
    <source>
        <dbReference type="SAM" id="Phobius"/>
    </source>
</evidence>
<feature type="transmembrane region" description="Helical" evidence="6">
    <location>
        <begin position="367"/>
        <end position="391"/>
    </location>
</feature>
<feature type="transmembrane region" description="Helical" evidence="6">
    <location>
        <begin position="68"/>
        <end position="95"/>
    </location>
</feature>
<feature type="transmembrane region" description="Helical" evidence="6">
    <location>
        <begin position="1114"/>
        <end position="1135"/>
    </location>
</feature>
<feature type="transmembrane region" description="Helical" evidence="6">
    <location>
        <begin position="500"/>
        <end position="521"/>
    </location>
</feature>
<dbReference type="AlphaFoldDB" id="A0A101DZX4"/>
<dbReference type="InterPro" id="IPR001750">
    <property type="entry name" value="ND/Mrp_TM"/>
</dbReference>
<keyword evidence="3 6" id="KW-0812">Transmembrane</keyword>
<organism evidence="10 11">
    <name type="scientific">Archaeoglobus fulgidus</name>
    <dbReference type="NCBI Taxonomy" id="2234"/>
    <lineage>
        <taxon>Archaea</taxon>
        <taxon>Methanobacteriati</taxon>
        <taxon>Methanobacteriota</taxon>
        <taxon>Archaeoglobi</taxon>
        <taxon>Archaeoglobales</taxon>
        <taxon>Archaeoglobaceae</taxon>
        <taxon>Archaeoglobus</taxon>
    </lineage>
</organism>
<feature type="transmembrane region" description="Helical" evidence="6">
    <location>
        <begin position="242"/>
        <end position="264"/>
    </location>
</feature>
<evidence type="ECO:0000256" key="5">
    <source>
        <dbReference type="ARBA" id="ARBA00023136"/>
    </source>
</evidence>
<evidence type="ECO:0000256" key="3">
    <source>
        <dbReference type="ARBA" id="ARBA00022692"/>
    </source>
</evidence>
<feature type="transmembrane region" description="Helical" evidence="6">
    <location>
        <begin position="832"/>
        <end position="856"/>
    </location>
</feature>
<feature type="transmembrane region" description="Helical" evidence="6">
    <location>
        <begin position="988"/>
        <end position="1007"/>
    </location>
</feature>
<feature type="domain" description="NADH:quinone oxidoreductase/Mrp antiporter transmembrane" evidence="7">
    <location>
        <begin position="138"/>
        <end position="415"/>
    </location>
</feature>
<dbReference type="PANTHER" id="PTHR42703">
    <property type="entry name" value="NADH DEHYDROGENASE"/>
    <property type="match status" value="1"/>
</dbReference>
<feature type="transmembrane region" description="Helical" evidence="6">
    <location>
        <begin position="276"/>
        <end position="293"/>
    </location>
</feature>
<feature type="transmembrane region" description="Helical" evidence="6">
    <location>
        <begin position="143"/>
        <end position="162"/>
    </location>
</feature>
<feature type="transmembrane region" description="Helical" evidence="6">
    <location>
        <begin position="729"/>
        <end position="747"/>
    </location>
</feature>
<feature type="transmembrane region" description="Helical" evidence="6">
    <location>
        <begin position="699"/>
        <end position="717"/>
    </location>
</feature>
<feature type="transmembrane region" description="Helical" evidence="6">
    <location>
        <begin position="200"/>
        <end position="221"/>
    </location>
</feature>
<dbReference type="Proteomes" id="UP000054307">
    <property type="component" value="Unassembled WGS sequence"/>
</dbReference>
<dbReference type="InterPro" id="IPR001516">
    <property type="entry name" value="Proton_antipo_N"/>
</dbReference>
<feature type="domain" description="NADH-Ubiquinone oxidoreductase (complex I) chain 5 N-terminal" evidence="8">
    <location>
        <begin position="572"/>
        <end position="612"/>
    </location>
</feature>
<feature type="transmembrane region" description="Helical" evidence="6">
    <location>
        <begin position="905"/>
        <end position="925"/>
    </location>
</feature>
<protein>
    <submittedName>
        <fullName evidence="10">F420H2:quinone oxidoreductase NuoL</fullName>
    </submittedName>
    <submittedName>
        <fullName evidence="9">F420H2:quinone oxidoreductase subunit NuoL</fullName>
    </submittedName>
</protein>
<feature type="transmembrane region" description="Helical" evidence="6">
    <location>
        <begin position="533"/>
        <end position="553"/>
    </location>
</feature>
<keyword evidence="4 6" id="KW-1133">Transmembrane helix</keyword>
<feature type="transmembrane region" description="Helical" evidence="6">
    <location>
        <begin position="945"/>
        <end position="967"/>
    </location>
</feature>
<dbReference type="InterPro" id="IPR050586">
    <property type="entry name" value="CPA3_Na-H_Antiporter_D"/>
</dbReference>